<name>E2C4Z7_HARSA</name>
<feature type="transmembrane region" description="Helical" evidence="8">
    <location>
        <begin position="429"/>
        <end position="447"/>
    </location>
</feature>
<feature type="transmembrane region" description="Helical" evidence="8">
    <location>
        <begin position="259"/>
        <end position="285"/>
    </location>
</feature>
<dbReference type="FunFam" id="1.20.1250.20:FF:000218">
    <property type="entry name" value="facilitated trehalose transporter Tret1"/>
    <property type="match status" value="1"/>
</dbReference>
<dbReference type="AlphaFoldDB" id="E2C4Z7"/>
<dbReference type="PROSITE" id="PS50850">
    <property type="entry name" value="MFS"/>
    <property type="match status" value="1"/>
</dbReference>
<dbReference type="EMBL" id="GL452712">
    <property type="protein sequence ID" value="EFN76978.1"/>
    <property type="molecule type" value="Genomic_DNA"/>
</dbReference>
<evidence type="ECO:0000259" key="9">
    <source>
        <dbReference type="PROSITE" id="PS50850"/>
    </source>
</evidence>
<dbReference type="InterPro" id="IPR005828">
    <property type="entry name" value="MFS_sugar_transport-like"/>
</dbReference>
<reference evidence="10 11" key="1">
    <citation type="journal article" date="2010" name="Science">
        <title>Genomic comparison of the ants Camponotus floridanus and Harpegnathos saltator.</title>
        <authorList>
            <person name="Bonasio R."/>
            <person name="Zhang G."/>
            <person name="Ye C."/>
            <person name="Mutti N.S."/>
            <person name="Fang X."/>
            <person name="Qin N."/>
            <person name="Donahue G."/>
            <person name="Yang P."/>
            <person name="Li Q."/>
            <person name="Li C."/>
            <person name="Zhang P."/>
            <person name="Huang Z."/>
            <person name="Berger S.L."/>
            <person name="Reinberg D."/>
            <person name="Wang J."/>
            <person name="Liebig J."/>
        </authorList>
    </citation>
    <scope>NUCLEOTIDE SEQUENCE [LARGE SCALE GENOMIC DNA]</scope>
    <source>
        <strain evidence="10 11">R22 G/1</strain>
    </source>
</reference>
<evidence type="ECO:0000313" key="11">
    <source>
        <dbReference type="Proteomes" id="UP000008237"/>
    </source>
</evidence>
<dbReference type="KEGG" id="hst:105190041"/>
<comment type="subcellular location">
    <subcellularLocation>
        <location evidence="1">Cell membrane</location>
        <topology evidence="1">Multi-pass membrane protein</topology>
    </subcellularLocation>
</comment>
<gene>
    <name evidence="10" type="ORF">EAI_02440</name>
</gene>
<feature type="transmembrane region" description="Helical" evidence="8">
    <location>
        <begin position="175"/>
        <end position="195"/>
    </location>
</feature>
<dbReference type="GO" id="GO:0005886">
    <property type="term" value="C:plasma membrane"/>
    <property type="evidence" value="ECO:0007669"/>
    <property type="project" value="UniProtKB-SubCell"/>
</dbReference>
<evidence type="ECO:0000256" key="7">
    <source>
        <dbReference type="ARBA" id="ARBA00023136"/>
    </source>
</evidence>
<dbReference type="InterPro" id="IPR020846">
    <property type="entry name" value="MFS_dom"/>
</dbReference>
<keyword evidence="5 8" id="KW-0812">Transmembrane</keyword>
<feature type="transmembrane region" description="Helical" evidence="8">
    <location>
        <begin position="151"/>
        <end position="169"/>
    </location>
</feature>
<dbReference type="Pfam" id="PF00083">
    <property type="entry name" value="Sugar_tr"/>
    <property type="match status" value="1"/>
</dbReference>
<protein>
    <submittedName>
        <fullName evidence="10">Sugar transporter ERD6-like 4</fullName>
    </submittedName>
</protein>
<evidence type="ECO:0000256" key="4">
    <source>
        <dbReference type="ARBA" id="ARBA00022597"/>
    </source>
</evidence>
<dbReference type="Gene3D" id="1.20.1250.20">
    <property type="entry name" value="MFS general substrate transporter like domains"/>
    <property type="match status" value="1"/>
</dbReference>
<organism evidence="11">
    <name type="scientific">Harpegnathos saltator</name>
    <name type="common">Jerdon's jumping ant</name>
    <dbReference type="NCBI Taxonomy" id="610380"/>
    <lineage>
        <taxon>Eukaryota</taxon>
        <taxon>Metazoa</taxon>
        <taxon>Ecdysozoa</taxon>
        <taxon>Arthropoda</taxon>
        <taxon>Hexapoda</taxon>
        <taxon>Insecta</taxon>
        <taxon>Pterygota</taxon>
        <taxon>Neoptera</taxon>
        <taxon>Endopterygota</taxon>
        <taxon>Hymenoptera</taxon>
        <taxon>Apocrita</taxon>
        <taxon>Aculeata</taxon>
        <taxon>Formicoidea</taxon>
        <taxon>Formicidae</taxon>
        <taxon>Ponerinae</taxon>
        <taxon>Ponerini</taxon>
        <taxon>Harpegnathos</taxon>
    </lineage>
</organism>
<feature type="transmembrane region" description="Helical" evidence="8">
    <location>
        <begin position="21"/>
        <end position="42"/>
    </location>
</feature>
<dbReference type="PhylomeDB" id="E2C4Z7"/>
<dbReference type="InterPro" id="IPR050549">
    <property type="entry name" value="MFS_Trehalose_Transporter"/>
</dbReference>
<dbReference type="STRING" id="610380.E2C4Z7"/>
<evidence type="ECO:0000256" key="3">
    <source>
        <dbReference type="ARBA" id="ARBA00022475"/>
    </source>
</evidence>
<proteinExistence type="predicted"/>
<keyword evidence="4 10" id="KW-0762">Sugar transport</keyword>
<feature type="transmembrane region" description="Helical" evidence="8">
    <location>
        <begin position="357"/>
        <end position="381"/>
    </location>
</feature>
<dbReference type="PANTHER" id="PTHR48021:SF46">
    <property type="entry name" value="MAJOR FACILITATOR SUPERFAMILY (MFS) PROFILE DOMAIN-CONTAINING PROTEIN"/>
    <property type="match status" value="1"/>
</dbReference>
<dbReference type="GO" id="GO:0022857">
    <property type="term" value="F:transmembrane transporter activity"/>
    <property type="evidence" value="ECO:0007669"/>
    <property type="project" value="InterPro"/>
</dbReference>
<dbReference type="InterPro" id="IPR036259">
    <property type="entry name" value="MFS_trans_sf"/>
</dbReference>
<evidence type="ECO:0000256" key="2">
    <source>
        <dbReference type="ARBA" id="ARBA00022448"/>
    </source>
</evidence>
<dbReference type="PANTHER" id="PTHR48021">
    <property type="match status" value="1"/>
</dbReference>
<keyword evidence="2" id="KW-0813">Transport</keyword>
<accession>E2C4Z7</accession>
<dbReference type="OrthoDB" id="6133115at2759"/>
<sequence length="464" mass="50723">MAVDAEKGRYMKPEGSRTWEYLVCLTCTIMSTVVGLVQGWNSPAIVALMMPDSPIPIIASDASTLIAVISVGFVISTPLSMYLIEKIGRRKVMLMSALPMIVGWGLITVATNIWILYTARLLNGVAVGLFLNPLSIYMGEIASPCLRGAGLTINILSFNAGILLGYVIVPLLSLSMSSAIFMSITVAFLIMFYFMPESPYYLAMKGNIEDTEAVLEKLRGKTDVSDELEVVLEAIKSKSSQRTGGLTELLTVRTNRRAFIINNILICSMHFGGFFTMIAFVQLIFQSVTSVFSDRTVAIVLGVVQLTSVLITAFVVDRLGRKPLIMVSGVMVATANLVIAVFFYMKDFLYMDMSSYSLVPFIATIVLMFANNCGAISLHITVQSEIFATEIKALATCLGGILGAVFHIISAKTYILMAVTWGYGPMPAFLSYFVTVVICTVVTLRLMPETKGKTFVQIQKELDN</sequence>
<evidence type="ECO:0000313" key="10">
    <source>
        <dbReference type="EMBL" id="EFN76978.1"/>
    </source>
</evidence>
<evidence type="ECO:0000256" key="6">
    <source>
        <dbReference type="ARBA" id="ARBA00022989"/>
    </source>
</evidence>
<keyword evidence="3" id="KW-1003">Cell membrane</keyword>
<feature type="transmembrane region" description="Helical" evidence="8">
    <location>
        <begin position="323"/>
        <end position="345"/>
    </location>
</feature>
<dbReference type="PROSITE" id="PS00217">
    <property type="entry name" value="SUGAR_TRANSPORT_2"/>
    <property type="match status" value="1"/>
</dbReference>
<dbReference type="InterPro" id="IPR005829">
    <property type="entry name" value="Sugar_transporter_CS"/>
</dbReference>
<dbReference type="InParanoid" id="E2C4Z7"/>
<feature type="transmembrane region" description="Helical" evidence="8">
    <location>
        <begin position="393"/>
        <end position="417"/>
    </location>
</feature>
<feature type="transmembrane region" description="Helical" evidence="8">
    <location>
        <begin position="121"/>
        <end position="139"/>
    </location>
</feature>
<dbReference type="PROSITE" id="PS00216">
    <property type="entry name" value="SUGAR_TRANSPORT_1"/>
    <property type="match status" value="2"/>
</dbReference>
<feature type="transmembrane region" description="Helical" evidence="8">
    <location>
        <begin position="297"/>
        <end position="316"/>
    </location>
</feature>
<keyword evidence="11" id="KW-1185">Reference proteome</keyword>
<evidence type="ECO:0000256" key="8">
    <source>
        <dbReference type="SAM" id="Phobius"/>
    </source>
</evidence>
<evidence type="ECO:0000256" key="1">
    <source>
        <dbReference type="ARBA" id="ARBA00004651"/>
    </source>
</evidence>
<dbReference type="SUPFAM" id="SSF103473">
    <property type="entry name" value="MFS general substrate transporter"/>
    <property type="match status" value="1"/>
</dbReference>
<dbReference type="OMA" id="NIMYEAL"/>
<evidence type="ECO:0000256" key="5">
    <source>
        <dbReference type="ARBA" id="ARBA00022692"/>
    </source>
</evidence>
<keyword evidence="7 8" id="KW-0472">Membrane</keyword>
<keyword evidence="6 8" id="KW-1133">Transmembrane helix</keyword>
<dbReference type="Proteomes" id="UP000008237">
    <property type="component" value="Unassembled WGS sequence"/>
</dbReference>
<feature type="transmembrane region" description="Helical" evidence="8">
    <location>
        <begin position="96"/>
        <end position="115"/>
    </location>
</feature>
<feature type="domain" description="Major facilitator superfamily (MFS) profile" evidence="9">
    <location>
        <begin position="19"/>
        <end position="451"/>
    </location>
</feature>
<feature type="transmembrane region" description="Helical" evidence="8">
    <location>
        <begin position="62"/>
        <end position="84"/>
    </location>
</feature>